<name>A0A5N0EFT1_9NOCA</name>
<dbReference type="AlphaFoldDB" id="A0A5N0EFT1"/>
<sequence length="467" mass="48104">MCRMCRSGNELGVSAKRRARVDRFDHRQGRLPAMATPGGIGRGTSLLGSTAPPEAPVRRIGAALTRAGCAAAVAAALVASTLITAPAARAQVPPPDADPFYAAPADLATYPEGAIVESRQTALFGLPLPVSTWQVKYRSSDASGAAVADVATVMVPMLPWLGPGPRPLLSYQIAEDSLGSRCAPSYALRGGADPGGAQALIDTPFMADALRRGWAVVTSDHEGPQSRFLDGVNSGRGVLDGIRAARDLPAAGLGPATPIAAWGYSGGAFATLWAAQMQPQYAPDVRIAGIAAGGVPSNWPAIAQHVDGTMQAGLAMLIVIAATRDNPGAGIMDLLNDRGRAMIAADSAACGPDLVTKYVNARVDDFASVPNLLSHPSFRAATDPHELGTPAPGIPMYLYHSNSDDVVPVAGFTDLLGRYCGQGATITSVHSVVPGHNPAAVIESFGAMSYLADRVTGVPVAPGCHER</sequence>
<dbReference type="GO" id="GO:0016042">
    <property type="term" value="P:lipid catabolic process"/>
    <property type="evidence" value="ECO:0007669"/>
    <property type="project" value="InterPro"/>
</dbReference>
<evidence type="ECO:0000313" key="2">
    <source>
        <dbReference type="Proteomes" id="UP000323876"/>
    </source>
</evidence>
<gene>
    <name evidence="1" type="ORF">F3087_22385</name>
</gene>
<dbReference type="InterPro" id="IPR029058">
    <property type="entry name" value="AB_hydrolase_fold"/>
</dbReference>
<keyword evidence="2" id="KW-1185">Reference proteome</keyword>
<comment type="caution">
    <text evidence="1">The sequence shown here is derived from an EMBL/GenBank/DDBJ whole genome shotgun (WGS) entry which is preliminary data.</text>
</comment>
<reference evidence="1 2" key="1">
    <citation type="submission" date="2019-09" db="EMBL/GenBank/DDBJ databases">
        <authorList>
            <person name="Wang X."/>
        </authorList>
    </citation>
    <scope>NUCLEOTIDE SEQUENCE [LARGE SCALE GENOMIC DNA]</scope>
    <source>
        <strain evidence="1 2">CICC 11023</strain>
    </source>
</reference>
<dbReference type="GO" id="GO:0004806">
    <property type="term" value="F:triacylglycerol lipase activity"/>
    <property type="evidence" value="ECO:0007669"/>
    <property type="project" value="InterPro"/>
</dbReference>
<dbReference type="Proteomes" id="UP000323876">
    <property type="component" value="Unassembled WGS sequence"/>
</dbReference>
<accession>A0A5N0EFT1</accession>
<dbReference type="Pfam" id="PF03583">
    <property type="entry name" value="LIP"/>
    <property type="match status" value="1"/>
</dbReference>
<protein>
    <submittedName>
        <fullName evidence="1">Lipase</fullName>
    </submittedName>
</protein>
<dbReference type="EMBL" id="VXLC01000010">
    <property type="protein sequence ID" value="KAA8886955.1"/>
    <property type="molecule type" value="Genomic_DNA"/>
</dbReference>
<dbReference type="PANTHER" id="PTHR34853">
    <property type="match status" value="1"/>
</dbReference>
<dbReference type="OrthoDB" id="9798122at2"/>
<organism evidence="1 2">
    <name type="scientific">Nocardia colli</name>
    <dbReference type="NCBI Taxonomy" id="2545717"/>
    <lineage>
        <taxon>Bacteria</taxon>
        <taxon>Bacillati</taxon>
        <taxon>Actinomycetota</taxon>
        <taxon>Actinomycetes</taxon>
        <taxon>Mycobacteriales</taxon>
        <taxon>Nocardiaceae</taxon>
        <taxon>Nocardia</taxon>
    </lineage>
</organism>
<dbReference type="Gene3D" id="3.40.50.1820">
    <property type="entry name" value="alpha/beta hydrolase"/>
    <property type="match status" value="1"/>
</dbReference>
<proteinExistence type="predicted"/>
<evidence type="ECO:0000313" key="1">
    <source>
        <dbReference type="EMBL" id="KAA8886955.1"/>
    </source>
</evidence>
<dbReference type="InterPro" id="IPR005152">
    <property type="entry name" value="Lipase_secreted"/>
</dbReference>
<dbReference type="PIRSF" id="PIRSF029171">
    <property type="entry name" value="Esterase_LipA"/>
    <property type="match status" value="1"/>
</dbReference>
<dbReference type="Gene3D" id="1.10.260.130">
    <property type="match status" value="1"/>
</dbReference>
<dbReference type="SUPFAM" id="SSF53474">
    <property type="entry name" value="alpha/beta-Hydrolases"/>
    <property type="match status" value="1"/>
</dbReference>
<dbReference type="PANTHER" id="PTHR34853:SF1">
    <property type="entry name" value="LIPASE 5"/>
    <property type="match status" value="1"/>
</dbReference>